<evidence type="ECO:0000313" key="9">
    <source>
        <dbReference type="EMBL" id="CAI5798902.1"/>
    </source>
</evidence>
<feature type="signal peptide" evidence="8">
    <location>
        <begin position="1"/>
        <end position="18"/>
    </location>
</feature>
<evidence type="ECO:0000256" key="7">
    <source>
        <dbReference type="SAM" id="Phobius"/>
    </source>
</evidence>
<dbReference type="CDD" id="cd00112">
    <property type="entry name" value="LDLa"/>
    <property type="match status" value="3"/>
</dbReference>
<organism evidence="9 10">
    <name type="scientific">Podarcis lilfordi</name>
    <name type="common">Lilford's wall lizard</name>
    <dbReference type="NCBI Taxonomy" id="74358"/>
    <lineage>
        <taxon>Eukaryota</taxon>
        <taxon>Metazoa</taxon>
        <taxon>Chordata</taxon>
        <taxon>Craniata</taxon>
        <taxon>Vertebrata</taxon>
        <taxon>Euteleostomi</taxon>
        <taxon>Lepidosauria</taxon>
        <taxon>Squamata</taxon>
        <taxon>Bifurcata</taxon>
        <taxon>Unidentata</taxon>
        <taxon>Episquamata</taxon>
        <taxon>Laterata</taxon>
        <taxon>Lacertibaenia</taxon>
        <taxon>Lacertidae</taxon>
        <taxon>Podarcis</taxon>
    </lineage>
</organism>
<gene>
    <name evidence="9" type="ORF">PODLI_1B017398</name>
</gene>
<dbReference type="EMBL" id="OX395144">
    <property type="protein sequence ID" value="CAI5798902.1"/>
    <property type="molecule type" value="Genomic_DNA"/>
</dbReference>
<dbReference type="PRINTS" id="PR00261">
    <property type="entry name" value="LDLRECEPTOR"/>
</dbReference>
<proteinExistence type="predicted"/>
<keyword evidence="3" id="KW-0677">Repeat</keyword>
<dbReference type="PANTHER" id="PTHR24270">
    <property type="entry name" value="LOW-DENSITY LIPOPROTEIN RECEPTOR-RELATED"/>
    <property type="match status" value="1"/>
</dbReference>
<dbReference type="Pfam" id="PF00057">
    <property type="entry name" value="Ldl_recept_a"/>
    <property type="match status" value="3"/>
</dbReference>
<evidence type="ECO:0000313" key="10">
    <source>
        <dbReference type="Proteomes" id="UP001178461"/>
    </source>
</evidence>
<reference evidence="9" key="1">
    <citation type="submission" date="2022-12" db="EMBL/GenBank/DDBJ databases">
        <authorList>
            <person name="Alioto T."/>
            <person name="Alioto T."/>
            <person name="Gomez Garrido J."/>
        </authorList>
    </citation>
    <scope>NUCLEOTIDE SEQUENCE</scope>
</reference>
<keyword evidence="8" id="KW-0732">Signal</keyword>
<dbReference type="GO" id="GO:0016192">
    <property type="term" value="P:vesicle-mediated transport"/>
    <property type="evidence" value="ECO:0007669"/>
    <property type="project" value="UniProtKB-ARBA"/>
</dbReference>
<protein>
    <submittedName>
        <fullName evidence="9">CD320 antigen</fullName>
    </submittedName>
</protein>
<dbReference type="SMART" id="SM00192">
    <property type="entry name" value="LDLa"/>
    <property type="match status" value="3"/>
</dbReference>
<evidence type="ECO:0000256" key="4">
    <source>
        <dbReference type="ARBA" id="ARBA00022989"/>
    </source>
</evidence>
<evidence type="ECO:0000256" key="8">
    <source>
        <dbReference type="SAM" id="SignalP"/>
    </source>
</evidence>
<dbReference type="SUPFAM" id="SSF57424">
    <property type="entry name" value="LDL receptor-like module"/>
    <property type="match status" value="3"/>
</dbReference>
<dbReference type="Proteomes" id="UP001178461">
    <property type="component" value="Chromosome 18"/>
</dbReference>
<dbReference type="InterPro" id="IPR036055">
    <property type="entry name" value="LDL_receptor-like_sf"/>
</dbReference>
<feature type="transmembrane region" description="Helical" evidence="7">
    <location>
        <begin position="177"/>
        <end position="198"/>
    </location>
</feature>
<dbReference type="GO" id="GO:0005886">
    <property type="term" value="C:plasma membrane"/>
    <property type="evidence" value="ECO:0007669"/>
    <property type="project" value="TreeGrafter"/>
</dbReference>
<dbReference type="InterPro" id="IPR050685">
    <property type="entry name" value="LDLR"/>
</dbReference>
<evidence type="ECO:0000256" key="1">
    <source>
        <dbReference type="ARBA" id="ARBA00004167"/>
    </source>
</evidence>
<name>A0AA35LMG2_9SAUR</name>
<keyword evidence="10" id="KW-1185">Reference proteome</keyword>
<evidence type="ECO:0000256" key="6">
    <source>
        <dbReference type="ARBA" id="ARBA00023157"/>
    </source>
</evidence>
<keyword evidence="4 7" id="KW-1133">Transmembrane helix</keyword>
<evidence type="ECO:0000256" key="5">
    <source>
        <dbReference type="ARBA" id="ARBA00023136"/>
    </source>
</evidence>
<feature type="chain" id="PRO_5041303901" evidence="8">
    <location>
        <begin position="19"/>
        <end position="224"/>
    </location>
</feature>
<sequence length="224" mass="23885">MERALLFSLLLTAAAIDAERFLCTLGSFQCEDGGQVPLCQRCDEKRDCGDGSDERGCRAANVSCGPHGRRCGSDGPCLPLERICDGHGDCPDNSDESLDACGHRVDTTSPACPKDEFQCEPGAECFPLAFVCDGHSDCPDERDERGCLLDFPTVSVTPPATQTDGVPVPGNAMPADLVVLSIVAFLAVVVAAVFASAWSRAKARHLASFKWDHGSEQLITKQQP</sequence>
<keyword evidence="2 7" id="KW-0812">Transmembrane</keyword>
<evidence type="ECO:0000256" key="3">
    <source>
        <dbReference type="ARBA" id="ARBA00022737"/>
    </source>
</evidence>
<keyword evidence="5 7" id="KW-0472">Membrane</keyword>
<accession>A0AA35LMG2</accession>
<comment type="subcellular location">
    <subcellularLocation>
        <location evidence="1">Membrane</location>
        <topology evidence="1">Single-pass membrane protein</topology>
    </subcellularLocation>
</comment>
<evidence type="ECO:0000256" key="2">
    <source>
        <dbReference type="ARBA" id="ARBA00022692"/>
    </source>
</evidence>
<dbReference type="Gene3D" id="4.10.400.10">
    <property type="entry name" value="Low-density Lipoprotein Receptor"/>
    <property type="match status" value="3"/>
</dbReference>
<keyword evidence="6" id="KW-1015">Disulfide bond</keyword>
<dbReference type="InterPro" id="IPR002172">
    <property type="entry name" value="LDrepeatLR_classA_rpt"/>
</dbReference>
<dbReference type="AlphaFoldDB" id="A0AA35LMG2"/>